<dbReference type="InterPro" id="IPR013083">
    <property type="entry name" value="Znf_RING/FYVE/PHD"/>
</dbReference>
<feature type="region of interest" description="Disordered" evidence="7">
    <location>
        <begin position="470"/>
        <end position="503"/>
    </location>
</feature>
<feature type="compositionally biased region" description="Low complexity" evidence="7">
    <location>
        <begin position="298"/>
        <end position="316"/>
    </location>
</feature>
<proteinExistence type="predicted"/>
<dbReference type="Gene3D" id="3.40.630.30">
    <property type="match status" value="1"/>
</dbReference>
<keyword evidence="4" id="KW-0862">Zinc</keyword>
<dbReference type="InterPro" id="IPR016181">
    <property type="entry name" value="Acyl_CoA_acyltransferase"/>
</dbReference>
<protein>
    <recommendedName>
        <fullName evidence="8">PHD-type domain-containing protein</fullName>
    </recommendedName>
</protein>
<dbReference type="SUPFAM" id="SSF55729">
    <property type="entry name" value="Acyl-CoA N-acyltransferases (Nat)"/>
    <property type="match status" value="1"/>
</dbReference>
<evidence type="ECO:0000256" key="6">
    <source>
        <dbReference type="PROSITE-ProRule" id="PRU00146"/>
    </source>
</evidence>
<dbReference type="Gene3D" id="3.30.40.10">
    <property type="entry name" value="Zinc/RING finger domain, C3HC4 (zinc finger)"/>
    <property type="match status" value="2"/>
</dbReference>
<dbReference type="PROSITE" id="PS01359">
    <property type="entry name" value="ZF_PHD_1"/>
    <property type="match status" value="1"/>
</dbReference>
<feature type="compositionally biased region" description="Polar residues" evidence="7">
    <location>
        <begin position="50"/>
        <end position="59"/>
    </location>
</feature>
<dbReference type="SMART" id="SM00249">
    <property type="entry name" value="PHD"/>
    <property type="match status" value="2"/>
</dbReference>
<evidence type="ECO:0000256" key="1">
    <source>
        <dbReference type="ARBA" id="ARBA00004123"/>
    </source>
</evidence>
<evidence type="ECO:0000259" key="8">
    <source>
        <dbReference type="PROSITE" id="PS50016"/>
    </source>
</evidence>
<evidence type="ECO:0000256" key="3">
    <source>
        <dbReference type="ARBA" id="ARBA00022771"/>
    </source>
</evidence>
<feature type="compositionally biased region" description="Basic and acidic residues" evidence="7">
    <location>
        <begin position="137"/>
        <end position="165"/>
    </location>
</feature>
<dbReference type="Pfam" id="PF23011">
    <property type="entry name" value="PHD-1st_NSD"/>
    <property type="match status" value="1"/>
</dbReference>
<dbReference type="InterPro" id="IPR059153">
    <property type="entry name" value="NSD_PHD-1st"/>
</dbReference>
<dbReference type="InterPro" id="IPR019786">
    <property type="entry name" value="Zinc_finger_PHD-type_CS"/>
</dbReference>
<dbReference type="PROSITE" id="PS50016">
    <property type="entry name" value="ZF_PHD_2"/>
    <property type="match status" value="1"/>
</dbReference>
<dbReference type="GO" id="GO:0045944">
    <property type="term" value="P:positive regulation of transcription by RNA polymerase II"/>
    <property type="evidence" value="ECO:0007669"/>
    <property type="project" value="TreeGrafter"/>
</dbReference>
<keyword evidence="10" id="KW-1185">Reference proteome</keyword>
<dbReference type="PANTHER" id="PTHR47025:SF2">
    <property type="entry name" value="AUTOIMMUNE REGULATOR"/>
    <property type="match status" value="1"/>
</dbReference>
<name>A0AAV8TMF2_9ROSI</name>
<dbReference type="GO" id="GO:0008270">
    <property type="term" value="F:zinc ion binding"/>
    <property type="evidence" value="ECO:0007669"/>
    <property type="project" value="UniProtKB-KW"/>
</dbReference>
<dbReference type="EMBL" id="JAIWQS010000004">
    <property type="protein sequence ID" value="KAJ8768101.1"/>
    <property type="molecule type" value="Genomic_DNA"/>
</dbReference>
<dbReference type="InterPro" id="IPR056511">
    <property type="entry name" value="IDM1_C"/>
</dbReference>
<feature type="region of interest" description="Disordered" evidence="7">
    <location>
        <begin position="133"/>
        <end position="257"/>
    </location>
</feature>
<evidence type="ECO:0000313" key="9">
    <source>
        <dbReference type="EMBL" id="KAJ8768101.1"/>
    </source>
</evidence>
<dbReference type="SUPFAM" id="SSF57903">
    <property type="entry name" value="FYVE/PHD zinc finger"/>
    <property type="match status" value="2"/>
</dbReference>
<evidence type="ECO:0000256" key="4">
    <source>
        <dbReference type="ARBA" id="ARBA00022833"/>
    </source>
</evidence>
<dbReference type="InterPro" id="IPR032308">
    <property type="entry name" value="TDBD"/>
</dbReference>
<comment type="subcellular location">
    <subcellularLocation>
        <location evidence="1">Nucleus</location>
    </subcellularLocation>
</comment>
<feature type="region of interest" description="Disordered" evidence="7">
    <location>
        <begin position="42"/>
        <end position="81"/>
    </location>
</feature>
<dbReference type="InterPro" id="IPR001965">
    <property type="entry name" value="Znf_PHD"/>
</dbReference>
<dbReference type="InterPro" id="IPR011011">
    <property type="entry name" value="Znf_FYVE_PHD"/>
</dbReference>
<dbReference type="AlphaFoldDB" id="A0AAV8TMF2"/>
<dbReference type="GO" id="GO:0042393">
    <property type="term" value="F:histone binding"/>
    <property type="evidence" value="ECO:0007669"/>
    <property type="project" value="TreeGrafter"/>
</dbReference>
<dbReference type="Pfam" id="PF16135">
    <property type="entry name" value="TDBD"/>
    <property type="match status" value="2"/>
</dbReference>
<comment type="caution">
    <text evidence="9">The sequence shown here is derived from an EMBL/GenBank/DDBJ whole genome shotgun (WGS) entry which is preliminary data.</text>
</comment>
<evidence type="ECO:0000313" key="10">
    <source>
        <dbReference type="Proteomes" id="UP001159364"/>
    </source>
</evidence>
<dbReference type="GO" id="GO:0000977">
    <property type="term" value="F:RNA polymerase II transcription regulatory region sequence-specific DNA binding"/>
    <property type="evidence" value="ECO:0007669"/>
    <property type="project" value="TreeGrafter"/>
</dbReference>
<feature type="compositionally biased region" description="Polar residues" evidence="7">
    <location>
        <begin position="227"/>
        <end position="242"/>
    </location>
</feature>
<feature type="compositionally biased region" description="Polar residues" evidence="7">
    <location>
        <begin position="488"/>
        <end position="499"/>
    </location>
</feature>
<dbReference type="PANTHER" id="PTHR47025">
    <property type="entry name" value="AUTOIMMUNE REGULATOR"/>
    <property type="match status" value="1"/>
</dbReference>
<reference evidence="9 10" key="1">
    <citation type="submission" date="2021-09" db="EMBL/GenBank/DDBJ databases">
        <title>Genomic insights and catalytic innovation underlie evolution of tropane alkaloids biosynthesis.</title>
        <authorList>
            <person name="Wang Y.-J."/>
            <person name="Tian T."/>
            <person name="Huang J.-P."/>
            <person name="Huang S.-X."/>
        </authorList>
    </citation>
    <scope>NUCLEOTIDE SEQUENCE [LARGE SCALE GENOMIC DNA]</scope>
    <source>
        <strain evidence="9">KIB-2018</strain>
        <tissue evidence="9">Leaf</tissue>
    </source>
</reference>
<feature type="domain" description="PHD-type" evidence="8">
    <location>
        <begin position="605"/>
        <end position="650"/>
    </location>
</feature>
<sequence length="981" mass="106635">MANGTDQKELLMSKVRPGLKREFEFAFRSQSEVCGLGRTRSVRAQAGASPPNNVSAGKSKSNKRLKNGVKGSKSGGLNGEKLSDLVGKVVGSGDMVEIVREEEAKSDVVELGSGDEEAKVGLIESVTIGRSGDLESVEGKDNGADSKCVEDIGKGGHSGREKGLENVESITASDSDNKCEQGTNATVPSSTGVHDSKSELVDGVLETKGGSPEVRMSGGVDELEEGTSGSSPDLVNGESGSNGPLLVLQNGSERKEQKHFVRRFTRSALKLQETEKESICEDGVAENSVETKNGAFGSSSPTTATANASSSPKTSKNSKFCIKLRDLLGSGLLEGLRVKYLRGSKARVCEAGLRGVVKGSGILCFCQTCKGNDVVTPIVFELHAASSNKRPPEYIYLENGNTLRDVINVCRDASLENLDEALHVSIGRSALKRSNFCFNCRGRLLDVNSGNSMVLCGRCMEFVDSDSVSAGASDTNEGTPKPLPVPKSSGSLINNSSLRSKSHGRLTRKDLRLHKLVFEEDILPDGTEVAYYSQGKKLLTGYKTGYAIFCYCCNSEVSPSQFEAHAGWASRRKPYLHIYTSNGVSLHELSISLSKVRKLSTNENDDLCQKCQDGGDLLCCDGCPRAFHPECLSLPSIPKGKWYCKVCLTTYQKEKFVENNANAKAAGRVAGVDPIEQITRRCIRIVKLENASGGCVLCREHDFQRDFGPRTVIICDQCEKEHHVGCLRDNKLDDLKELPKGDWFCCSGCARIHSTLQKLVICGEEKLPDVCLDALKKRQRDNCSDMGDKIDVRWRLLNGRKNSSDDAKSLLSVAVEIFHERFDPIILQRPVSEGGNIDLIPSLVFGDNDVKTQELGGVYCAVLLVNNVVESAAILRILGEELAELPLVATSSKSQGQGFFQALFARVEKLLGSLNVKNLVLPAAEEAESIWTNKFGFSKMNQEQLIEYRRDYQFTVFQGTSMLRKAVPKGRTAVLRRGQLN</sequence>
<keyword evidence="3 6" id="KW-0863">Zinc-finger</keyword>
<dbReference type="Pfam" id="PF23209">
    <property type="entry name" value="IDM1_C"/>
    <property type="match status" value="1"/>
</dbReference>
<feature type="region of interest" description="Disordered" evidence="7">
    <location>
        <begin position="291"/>
        <end position="316"/>
    </location>
</feature>
<dbReference type="GO" id="GO:0003682">
    <property type="term" value="F:chromatin binding"/>
    <property type="evidence" value="ECO:0007669"/>
    <property type="project" value="TreeGrafter"/>
</dbReference>
<keyword evidence="2" id="KW-0479">Metal-binding</keyword>
<organism evidence="9 10">
    <name type="scientific">Erythroxylum novogranatense</name>
    <dbReference type="NCBI Taxonomy" id="1862640"/>
    <lineage>
        <taxon>Eukaryota</taxon>
        <taxon>Viridiplantae</taxon>
        <taxon>Streptophyta</taxon>
        <taxon>Embryophyta</taxon>
        <taxon>Tracheophyta</taxon>
        <taxon>Spermatophyta</taxon>
        <taxon>Magnoliopsida</taxon>
        <taxon>eudicotyledons</taxon>
        <taxon>Gunneridae</taxon>
        <taxon>Pentapetalae</taxon>
        <taxon>rosids</taxon>
        <taxon>fabids</taxon>
        <taxon>Malpighiales</taxon>
        <taxon>Erythroxylaceae</taxon>
        <taxon>Erythroxylum</taxon>
    </lineage>
</organism>
<gene>
    <name evidence="9" type="ORF">K2173_021041</name>
</gene>
<dbReference type="GO" id="GO:0005634">
    <property type="term" value="C:nucleus"/>
    <property type="evidence" value="ECO:0007669"/>
    <property type="project" value="UniProtKB-SubCell"/>
</dbReference>
<evidence type="ECO:0000256" key="7">
    <source>
        <dbReference type="SAM" id="MobiDB-lite"/>
    </source>
</evidence>
<evidence type="ECO:0000256" key="5">
    <source>
        <dbReference type="ARBA" id="ARBA00023242"/>
    </source>
</evidence>
<dbReference type="Proteomes" id="UP001159364">
    <property type="component" value="Linkage Group LG04"/>
</dbReference>
<evidence type="ECO:0000256" key="2">
    <source>
        <dbReference type="ARBA" id="ARBA00022723"/>
    </source>
</evidence>
<dbReference type="FunFam" id="3.30.40.10:FF:000494">
    <property type="entry name" value="Acyl-CoA N-acyltransferase with RING/FYVE/PHD-type zinc finger domain"/>
    <property type="match status" value="1"/>
</dbReference>
<dbReference type="CDD" id="cd15539">
    <property type="entry name" value="PHD1_AIRE"/>
    <property type="match status" value="1"/>
</dbReference>
<keyword evidence="5" id="KW-0539">Nucleus</keyword>
<dbReference type="InterPro" id="IPR019787">
    <property type="entry name" value="Znf_PHD-finger"/>
</dbReference>
<accession>A0AAV8TMF2</accession>
<feature type="compositionally biased region" description="Polar residues" evidence="7">
    <location>
        <begin position="168"/>
        <end position="193"/>
    </location>
</feature>